<dbReference type="OrthoDB" id="10259630at2759"/>
<keyword evidence="2" id="KW-0677">Repeat</keyword>
<feature type="domain" description="Tetratricopeptide repeat protein 21A/21B fourth ARM" evidence="10">
    <location>
        <begin position="773"/>
        <end position="929"/>
    </location>
</feature>
<dbReference type="InterPro" id="IPR056834">
    <property type="entry name" value="ARM_TT21_C"/>
</dbReference>
<evidence type="ECO:0000256" key="3">
    <source>
        <dbReference type="ARBA" id="ARBA00022803"/>
    </source>
</evidence>
<dbReference type="Pfam" id="PF25063">
    <property type="entry name" value="ARM_TT21_C"/>
    <property type="match status" value="1"/>
</dbReference>
<dbReference type="EMBL" id="MCFH01000030">
    <property type="protein sequence ID" value="ORX47535.1"/>
    <property type="molecule type" value="Genomic_DNA"/>
</dbReference>
<keyword evidence="5" id="KW-0175">Coiled coil</keyword>
<dbReference type="InterPro" id="IPR056835">
    <property type="entry name" value="ARM_TT21_5th"/>
</dbReference>
<evidence type="ECO:0000256" key="4">
    <source>
        <dbReference type="PROSITE-ProRule" id="PRU00339"/>
    </source>
</evidence>
<dbReference type="GO" id="GO:0030991">
    <property type="term" value="C:intraciliary transport particle A"/>
    <property type="evidence" value="ECO:0007669"/>
    <property type="project" value="TreeGrafter"/>
</dbReference>
<evidence type="ECO:0000313" key="11">
    <source>
        <dbReference type="EMBL" id="ORX47535.1"/>
    </source>
</evidence>
<dbReference type="STRING" id="1754191.A0A1Y1V525"/>
<feature type="domain" description="Tetratricopeptide repeat protein 21A/21B C-terminal ARM" evidence="8">
    <location>
        <begin position="1122"/>
        <end position="1324"/>
    </location>
</feature>
<dbReference type="Gene3D" id="1.25.40.10">
    <property type="entry name" value="Tetratricopeptide repeat domain"/>
    <property type="match status" value="9"/>
</dbReference>
<gene>
    <name evidence="11" type="ORF">BCR36DRAFT_330242</name>
</gene>
<dbReference type="GO" id="GO:0061512">
    <property type="term" value="P:protein localization to cilium"/>
    <property type="evidence" value="ECO:0007669"/>
    <property type="project" value="TreeGrafter"/>
</dbReference>
<comment type="caution">
    <text evidence="11">The sequence shown here is derived from an EMBL/GenBank/DDBJ whole genome shotgun (WGS) entry which is preliminary data.</text>
</comment>
<dbReference type="Pfam" id="PF25060">
    <property type="entry name" value="ARM_TT21_2nd"/>
    <property type="match status" value="1"/>
</dbReference>
<dbReference type="PANTHER" id="PTHR14699">
    <property type="entry name" value="STI2 PROTEIN-RELATED"/>
    <property type="match status" value="1"/>
</dbReference>
<protein>
    <submittedName>
        <fullName evidence="11">TPR-like protein</fullName>
    </submittedName>
</protein>
<dbReference type="FunFam" id="1.25.40.10:FF:000197">
    <property type="entry name" value="Tetratricopeptide repeat domain 21B"/>
    <property type="match status" value="1"/>
</dbReference>
<evidence type="ECO:0000256" key="5">
    <source>
        <dbReference type="SAM" id="Coils"/>
    </source>
</evidence>
<dbReference type="InterPro" id="IPR056832">
    <property type="entry name" value="ARM_TT21_2nd"/>
</dbReference>
<evidence type="ECO:0000259" key="9">
    <source>
        <dbReference type="Pfam" id="PF25064"/>
    </source>
</evidence>
<evidence type="ECO:0000256" key="2">
    <source>
        <dbReference type="ARBA" id="ARBA00022737"/>
    </source>
</evidence>
<dbReference type="Pfam" id="PF25058">
    <property type="entry name" value="ARM_TT21"/>
    <property type="match status" value="1"/>
</dbReference>
<dbReference type="Pfam" id="PF25068">
    <property type="entry name" value="ARM_TT21_4th"/>
    <property type="match status" value="1"/>
</dbReference>
<dbReference type="PANTHER" id="PTHR14699:SF0">
    <property type="entry name" value="TETRATRICOPEPTIDE REPEAT PROTEIN 21 HOMOLOG"/>
    <property type="match status" value="1"/>
</dbReference>
<dbReference type="InterPro" id="IPR019734">
    <property type="entry name" value="TPR_rpt"/>
</dbReference>
<feature type="coiled-coil region" evidence="5">
    <location>
        <begin position="45"/>
        <end position="72"/>
    </location>
</feature>
<feature type="domain" description="Tetratricopeptide repeat protein 21A/21B second ARM" evidence="6">
    <location>
        <begin position="272"/>
        <end position="543"/>
    </location>
</feature>
<keyword evidence="3 4" id="KW-0802">TPR repeat</keyword>
<evidence type="ECO:0000256" key="1">
    <source>
        <dbReference type="ARBA" id="ARBA00010935"/>
    </source>
</evidence>
<dbReference type="PROSITE" id="PS50005">
    <property type="entry name" value="TPR"/>
    <property type="match status" value="3"/>
</dbReference>
<evidence type="ECO:0000313" key="12">
    <source>
        <dbReference type="Proteomes" id="UP000193719"/>
    </source>
</evidence>
<keyword evidence="12" id="KW-1185">Reference proteome</keyword>
<dbReference type="Proteomes" id="UP000193719">
    <property type="component" value="Unassembled WGS sequence"/>
</dbReference>
<accession>A0A1Y1V525</accession>
<comment type="similarity">
    <text evidence="1">Belongs to the TTC21 family.</text>
</comment>
<evidence type="ECO:0000259" key="6">
    <source>
        <dbReference type="Pfam" id="PF25060"/>
    </source>
</evidence>
<dbReference type="InterPro" id="IPR011990">
    <property type="entry name" value="TPR-like_helical_dom_sf"/>
</dbReference>
<evidence type="ECO:0000259" key="8">
    <source>
        <dbReference type="Pfam" id="PF25063"/>
    </source>
</evidence>
<organism evidence="11 12">
    <name type="scientific">Piromyces finnis</name>
    <dbReference type="NCBI Taxonomy" id="1754191"/>
    <lineage>
        <taxon>Eukaryota</taxon>
        <taxon>Fungi</taxon>
        <taxon>Fungi incertae sedis</taxon>
        <taxon>Chytridiomycota</taxon>
        <taxon>Chytridiomycota incertae sedis</taxon>
        <taxon>Neocallimastigomycetes</taxon>
        <taxon>Neocallimastigales</taxon>
        <taxon>Neocallimastigaceae</taxon>
        <taxon>Piromyces</taxon>
    </lineage>
</organism>
<feature type="domain" description="Tetratricopeptide repeat protein 21A/21B fifth ARM repeats" evidence="9">
    <location>
        <begin position="970"/>
        <end position="1087"/>
    </location>
</feature>
<dbReference type="InterPro" id="IPR056836">
    <property type="entry name" value="ARM_TT21_4th"/>
</dbReference>
<feature type="repeat" description="TPR" evidence="4">
    <location>
        <begin position="737"/>
        <end position="770"/>
    </location>
</feature>
<dbReference type="GO" id="GO:0005929">
    <property type="term" value="C:cilium"/>
    <property type="evidence" value="ECO:0007669"/>
    <property type="project" value="GOC"/>
</dbReference>
<dbReference type="InterPro" id="IPR040364">
    <property type="entry name" value="TTC21A/TTC21B"/>
</dbReference>
<dbReference type="Pfam" id="PF13181">
    <property type="entry name" value="TPR_8"/>
    <property type="match status" value="1"/>
</dbReference>
<reference evidence="11 12" key="2">
    <citation type="submission" date="2016-08" db="EMBL/GenBank/DDBJ databases">
        <title>Pervasive Adenine N6-methylation of Active Genes in Fungi.</title>
        <authorList>
            <consortium name="DOE Joint Genome Institute"/>
            <person name="Mondo S.J."/>
            <person name="Dannebaum R.O."/>
            <person name="Kuo R.C."/>
            <person name="Labutti K."/>
            <person name="Haridas S."/>
            <person name="Kuo A."/>
            <person name="Salamov A."/>
            <person name="Ahrendt S.R."/>
            <person name="Lipzen A."/>
            <person name="Sullivan W."/>
            <person name="Andreopoulos W.B."/>
            <person name="Clum A."/>
            <person name="Lindquist E."/>
            <person name="Daum C."/>
            <person name="Ramamoorthy G.K."/>
            <person name="Gryganskyi A."/>
            <person name="Culley D."/>
            <person name="Magnuson J.K."/>
            <person name="James T.Y."/>
            <person name="O'Malley M.A."/>
            <person name="Stajich J.E."/>
            <person name="Spatafora J.W."/>
            <person name="Visel A."/>
            <person name="Grigoriev I.V."/>
        </authorList>
    </citation>
    <scope>NUCLEOTIDE SEQUENCE [LARGE SCALE GENOMIC DNA]</scope>
    <source>
        <strain evidence="12">finn</strain>
    </source>
</reference>
<dbReference type="FunFam" id="1.25.40.10:FF:000377">
    <property type="entry name" value="Tetratricopeptide repeat domain 21B"/>
    <property type="match status" value="1"/>
</dbReference>
<feature type="domain" description="Tetratricopeptide repeat protein 21A/21B N-terminal ARM repeat" evidence="7">
    <location>
        <begin position="9"/>
        <end position="234"/>
    </location>
</feature>
<dbReference type="Pfam" id="PF25062">
    <property type="entry name" value="ARM_TT21_N"/>
    <property type="match status" value="1"/>
</dbReference>
<sequence>MNNEDLCQIHYYTSKKLYHSLFLFCTQALKKKIADPVLLFWRAYSLIKENKITEAIEELQQLQEKRELLLACPLALIYAHERCKIVDREAIEELQAKYTIAANLQTIVDRAYLQAALFYYHTGEINEATANIKKTLSINANCTFATVLLGYIELNSNQEHIRKNSGTRFDSILNKSPKNVEALMGRLSYLRENHIQYNIALDTSSELIVYYPSFLPAYIERSYLYIELSQWDQANKSARVCLDIDPNNLDSYYTIALTHLCKDGNYNDAVSVLVKLFDLMKIIEPNNAELAYKYARPIIRISGRKKSVLNICKEFINFAIEKDPLNNMYKVEKAYIDQLKNNYQSALNIYKEVLTSDSQNIEAVKGFIRCLIMVGNYKEAEEHLEFLIELQSSLKKSAEIHYYYSLLIWFKYHNMAKRITFLNDALDIMLEISKRSPIRTMELNIQLNPELMLEIVESYFEHCPTEPKREGEMINPIIKRIHELLVLICKMIPGSIDALFYMAKVNYLVGDNEMAKQLVTECLNIEPGFVDAHLLMAQIYIEAKSSYMAMQSLDKCLSYNFKVRQNPIYFLLKAKCEKAEGQIEESLKTLNEIMTLPSFMNNSNTVNEEKSNNDDDDDSINTVKKLSLRERISIYLELIDTHCKLHNLHDAANIMQEAIEMFKGTEEEDQLSIANANLCLERNEISKAIELLSKITPGKYYYIEAKCKLADIYLKYKNDKKAYALCYQEILENNPTTEVKVLLADSYMNIQEPEKAIKIYESAFDANPEENSLALKIGQALVKTHNYNKAIDYYEAALELNSSISISLKYELAELYMKLSKLEESEKLIKSALTNQHTDEPAVLSEIVKLYQLLSKIHKKKESKKETINALLKAREFQLRVIAKEPIITQQADTSPSQKLLSNICKEIADFYENENNVDKALLFYNEAIERCSTNAKAILALAKLYTKENDLLQAQTQCSLLLRLELVMDEATMLLADIMLRKNSYSSAIFHFKYLLEKNPTHYIAFSRLLNMMRRCGKLDEADTFFEMIGNKMSSKVEMDAGWHYCKGLFHRYTYNPNEALKEFGYARRDAEWGEKALYHMIEIFLNPDEDTIGGDAMETKGSSDDRGSNTDLFVFYSAEKIIKSLPNPESIKAQIYYAHALLATKQKKQIEEGLNIFMEILKEKKEYVPALYGLATAYMLLKQPPRARNQLKRVTKLEWTEEFSNEFEKSWLLLADIYIKGGKFDLATDLLKKVLSYNKSCFRAWEYMGFIMEKEASYVDAAYHYENAWKLVRESNPSIGFKLAFNYMKANKFVDAINICNRVLKAWPDYPKIQNEILDKARYSLKIPIQK</sequence>
<evidence type="ECO:0000259" key="10">
    <source>
        <dbReference type="Pfam" id="PF25068"/>
    </source>
</evidence>
<feature type="repeat" description="TPR" evidence="4">
    <location>
        <begin position="215"/>
        <end position="248"/>
    </location>
</feature>
<proteinExistence type="inferred from homology"/>
<dbReference type="SUPFAM" id="SSF48452">
    <property type="entry name" value="TPR-like"/>
    <property type="match status" value="5"/>
</dbReference>
<dbReference type="GO" id="GO:0035721">
    <property type="term" value="P:intraciliary retrograde transport"/>
    <property type="evidence" value="ECO:0007669"/>
    <property type="project" value="TreeGrafter"/>
</dbReference>
<dbReference type="InterPro" id="IPR056833">
    <property type="entry name" value="ARM_TT21_N"/>
</dbReference>
<evidence type="ECO:0000259" key="7">
    <source>
        <dbReference type="Pfam" id="PF25062"/>
    </source>
</evidence>
<reference evidence="11 12" key="1">
    <citation type="submission" date="2016-08" db="EMBL/GenBank/DDBJ databases">
        <title>Genomes of anaerobic fungi encode conserved fungal cellulosomes for biomass hydrolysis.</title>
        <authorList>
            <consortium name="DOE Joint Genome Institute"/>
            <person name="Haitjema C.H."/>
            <person name="Gilmore S.P."/>
            <person name="Henske J.K."/>
            <person name="Solomon K.V."/>
            <person name="De Groot R."/>
            <person name="Kuo A."/>
            <person name="Mondo S.J."/>
            <person name="Salamov A.A."/>
            <person name="Labutti K."/>
            <person name="Zhao Z."/>
            <person name="Chiniquy J."/>
            <person name="Barry K."/>
            <person name="Brewer H.M."/>
            <person name="Purvine S.O."/>
            <person name="Wright A.T."/>
            <person name="Boxma B."/>
            <person name="Van Alen T."/>
            <person name="Hackstein J.H."/>
            <person name="Baker S.E."/>
            <person name="Grigoriev I.V."/>
            <person name="O'Malley M.A."/>
        </authorList>
    </citation>
    <scope>NUCLEOTIDE SEQUENCE [LARGE SCALE GENOMIC DNA]</scope>
    <source>
        <strain evidence="12">finn</strain>
    </source>
</reference>
<dbReference type="Pfam" id="PF25064">
    <property type="entry name" value="ARM_TT21_5th"/>
    <property type="match status" value="1"/>
</dbReference>
<feature type="repeat" description="TPR" evidence="4">
    <location>
        <begin position="771"/>
        <end position="804"/>
    </location>
</feature>
<dbReference type="SMART" id="SM00028">
    <property type="entry name" value="TPR"/>
    <property type="match status" value="16"/>
</dbReference>
<name>A0A1Y1V525_9FUNG</name>